<keyword evidence="2" id="KW-1185">Reference proteome</keyword>
<dbReference type="OrthoDB" id="2193432at2759"/>
<name>A0A3P6NJN4_ANISI</name>
<gene>
    <name evidence="1" type="ORF">ASIM_LOCUS6144</name>
</gene>
<dbReference type="Proteomes" id="UP000267096">
    <property type="component" value="Unassembled WGS sequence"/>
</dbReference>
<dbReference type="AlphaFoldDB" id="A0A3P6NJN4"/>
<dbReference type="EMBL" id="UYRR01012969">
    <property type="protein sequence ID" value="VDK26586.1"/>
    <property type="molecule type" value="Genomic_DNA"/>
</dbReference>
<sequence length="73" mass="8137">MCLHRGSSTLEAKDVNFVLEQYYKMPKMVKTTDVNDLVKTEGNMDGGSAVSRNADLSAHNQRLALIKKTLKKP</sequence>
<accession>A0A3P6NJN4</accession>
<reference evidence="1 2" key="1">
    <citation type="submission" date="2018-11" db="EMBL/GenBank/DDBJ databases">
        <authorList>
            <consortium name="Pathogen Informatics"/>
        </authorList>
    </citation>
    <scope>NUCLEOTIDE SEQUENCE [LARGE SCALE GENOMIC DNA]</scope>
</reference>
<proteinExistence type="predicted"/>
<protein>
    <recommendedName>
        <fullName evidence="3">Transcription initiation factor TFIID subunit 12</fullName>
    </recommendedName>
</protein>
<evidence type="ECO:0008006" key="3">
    <source>
        <dbReference type="Google" id="ProtNLM"/>
    </source>
</evidence>
<organism evidence="1 2">
    <name type="scientific">Anisakis simplex</name>
    <name type="common">Herring worm</name>
    <dbReference type="NCBI Taxonomy" id="6269"/>
    <lineage>
        <taxon>Eukaryota</taxon>
        <taxon>Metazoa</taxon>
        <taxon>Ecdysozoa</taxon>
        <taxon>Nematoda</taxon>
        <taxon>Chromadorea</taxon>
        <taxon>Rhabditida</taxon>
        <taxon>Spirurina</taxon>
        <taxon>Ascaridomorpha</taxon>
        <taxon>Ascaridoidea</taxon>
        <taxon>Anisakidae</taxon>
        <taxon>Anisakis</taxon>
        <taxon>Anisakis simplex complex</taxon>
    </lineage>
</organism>
<dbReference type="GO" id="GO:0046982">
    <property type="term" value="F:protein heterodimerization activity"/>
    <property type="evidence" value="ECO:0007669"/>
    <property type="project" value="InterPro"/>
</dbReference>
<dbReference type="Gene3D" id="1.10.20.10">
    <property type="entry name" value="Histone, subunit A"/>
    <property type="match status" value="1"/>
</dbReference>
<evidence type="ECO:0000313" key="2">
    <source>
        <dbReference type="Proteomes" id="UP000267096"/>
    </source>
</evidence>
<dbReference type="InterPro" id="IPR009072">
    <property type="entry name" value="Histone-fold"/>
</dbReference>
<evidence type="ECO:0000313" key="1">
    <source>
        <dbReference type="EMBL" id="VDK26586.1"/>
    </source>
</evidence>